<gene>
    <name evidence="1" type="ORF">MW7_009055</name>
</gene>
<name>A0ACD3SRN3_9BURK</name>
<sequence>MPTMFTTQFSISEQFAAVSGGSVVCAPNDISLIRVTGDDAATFLHSLLTNAVEDLGLGEARLAGMCSPKGRLQATMMMWRDNEGLLLQVPADIAPGLQKRLTMFKLRAKVMLSSADEVLRVFGTAGPDASKSLAAFGLELPASVWGVTHQPNGTVIRLPDAADRERYQVILAHEQASDAWKVLSATLLPVDTEVWNWLHVQSGIPRIVTATQEQFVPQMINFEVVGGVNFRKGCYPGQEVVARSQYRGTLKRRMFLGHVALEGLDVPAPGTELFSEADAGQPCGMVVNAAGAPDGGSHVLAELKLDTVDTLVHVGSATGPTLTLVAQPYALPVAES</sequence>
<comment type="caution">
    <text evidence="1">The sequence shown here is derived from an EMBL/GenBank/DDBJ whole genome shotgun (WGS) entry which is preliminary data.</text>
</comment>
<dbReference type="EMBL" id="AKCV02000015">
    <property type="protein sequence ID" value="TMS58837.1"/>
    <property type="molecule type" value="Genomic_DNA"/>
</dbReference>
<evidence type="ECO:0000313" key="2">
    <source>
        <dbReference type="Proteomes" id="UP000004277"/>
    </source>
</evidence>
<protein>
    <submittedName>
        <fullName evidence="1">Folate-binding protein YgfZ</fullName>
    </submittedName>
</protein>
<accession>A0ACD3SRN3</accession>
<organism evidence="1 2">
    <name type="scientific">Imbroritus primus</name>
    <dbReference type="NCBI Taxonomy" id="3058603"/>
    <lineage>
        <taxon>Bacteria</taxon>
        <taxon>Pseudomonadati</taxon>
        <taxon>Pseudomonadota</taxon>
        <taxon>Betaproteobacteria</taxon>
        <taxon>Burkholderiales</taxon>
        <taxon>Burkholderiaceae</taxon>
        <taxon>Imbroritus</taxon>
    </lineage>
</organism>
<reference evidence="1" key="1">
    <citation type="submission" date="2019-05" db="EMBL/GenBank/DDBJ databases">
        <title>Revised genome assembly of Burkholderiaceae (previously Ralstonia) sp. PBA.</title>
        <authorList>
            <person name="Gan H.M."/>
        </authorList>
    </citation>
    <scope>NUCLEOTIDE SEQUENCE</scope>
    <source>
        <strain evidence="1">PBA</strain>
    </source>
</reference>
<dbReference type="Proteomes" id="UP000004277">
    <property type="component" value="Unassembled WGS sequence"/>
</dbReference>
<proteinExistence type="predicted"/>
<keyword evidence="2" id="KW-1185">Reference proteome</keyword>
<evidence type="ECO:0000313" key="1">
    <source>
        <dbReference type="EMBL" id="TMS58837.1"/>
    </source>
</evidence>